<gene>
    <name evidence="13" type="ORF">NBH00_13455</name>
</gene>
<dbReference type="NCBIfam" id="TIGR01499">
    <property type="entry name" value="folC"/>
    <property type="match status" value="1"/>
</dbReference>
<dbReference type="Pfam" id="PF08245">
    <property type="entry name" value="Mur_ligase_M"/>
    <property type="match status" value="1"/>
</dbReference>
<dbReference type="Gene3D" id="3.90.190.20">
    <property type="entry name" value="Mur ligase, C-terminal domain"/>
    <property type="match status" value="1"/>
</dbReference>
<keyword evidence="4" id="KW-0479">Metal-binding</keyword>
<dbReference type="Gene3D" id="3.40.1190.10">
    <property type="entry name" value="Mur-like, catalytic domain"/>
    <property type="match status" value="1"/>
</dbReference>
<evidence type="ECO:0000256" key="7">
    <source>
        <dbReference type="ARBA" id="ARBA00022842"/>
    </source>
</evidence>
<feature type="domain" description="Mur ligase central" evidence="12">
    <location>
        <begin position="53"/>
        <end position="199"/>
    </location>
</feature>
<feature type="domain" description="Mur ligase C-terminal" evidence="11">
    <location>
        <begin position="285"/>
        <end position="405"/>
    </location>
</feature>
<dbReference type="InterPro" id="IPR018109">
    <property type="entry name" value="Folylpolyglutamate_synth_CS"/>
</dbReference>
<dbReference type="PANTHER" id="PTHR11136:SF0">
    <property type="entry name" value="DIHYDROFOLATE SYNTHETASE-RELATED"/>
    <property type="match status" value="1"/>
</dbReference>
<dbReference type="RefSeq" id="WP_254569106.1">
    <property type="nucleotide sequence ID" value="NZ_CP098502.1"/>
</dbReference>
<evidence type="ECO:0000256" key="10">
    <source>
        <dbReference type="PIRNR" id="PIRNR001563"/>
    </source>
</evidence>
<dbReference type="InterPro" id="IPR036615">
    <property type="entry name" value="Mur_ligase_C_dom_sf"/>
</dbReference>
<keyword evidence="14" id="KW-1185">Reference proteome</keyword>
<reference evidence="13 14" key="1">
    <citation type="submission" date="2022-06" db="EMBL/GenBank/DDBJ databases">
        <title>Paraconexibacter antarcticus.</title>
        <authorList>
            <person name="Kim C.S."/>
        </authorList>
    </citation>
    <scope>NUCLEOTIDE SEQUENCE [LARGE SCALE GENOMIC DNA]</scope>
    <source>
        <strain evidence="13 14">02-257</strain>
    </source>
</reference>
<comment type="catalytic activity">
    <reaction evidence="9">
        <text>(6S)-5,6,7,8-tetrahydrofolyl-(gamma-L-Glu)(n) + L-glutamate + ATP = (6S)-5,6,7,8-tetrahydrofolyl-(gamma-L-Glu)(n+1) + ADP + phosphate + H(+)</text>
        <dbReference type="Rhea" id="RHEA:10580"/>
        <dbReference type="Rhea" id="RHEA-COMP:14738"/>
        <dbReference type="Rhea" id="RHEA-COMP:14740"/>
        <dbReference type="ChEBI" id="CHEBI:15378"/>
        <dbReference type="ChEBI" id="CHEBI:29985"/>
        <dbReference type="ChEBI" id="CHEBI:30616"/>
        <dbReference type="ChEBI" id="CHEBI:43474"/>
        <dbReference type="ChEBI" id="CHEBI:141005"/>
        <dbReference type="ChEBI" id="CHEBI:456216"/>
        <dbReference type="EC" id="6.3.2.17"/>
    </reaction>
</comment>
<organism evidence="13 14">
    <name type="scientific">Paraconexibacter antarcticus</name>
    <dbReference type="NCBI Taxonomy" id="2949664"/>
    <lineage>
        <taxon>Bacteria</taxon>
        <taxon>Bacillati</taxon>
        <taxon>Actinomycetota</taxon>
        <taxon>Thermoleophilia</taxon>
        <taxon>Solirubrobacterales</taxon>
        <taxon>Paraconexibacteraceae</taxon>
        <taxon>Paraconexibacter</taxon>
    </lineage>
</organism>
<keyword evidence="5 10" id="KW-0547">Nucleotide-binding</keyword>
<dbReference type="InterPro" id="IPR036565">
    <property type="entry name" value="Mur-like_cat_sf"/>
</dbReference>
<evidence type="ECO:0000313" key="14">
    <source>
        <dbReference type="Proteomes" id="UP001056035"/>
    </source>
</evidence>
<dbReference type="Proteomes" id="UP001056035">
    <property type="component" value="Chromosome"/>
</dbReference>
<dbReference type="SUPFAM" id="SSF53623">
    <property type="entry name" value="MurD-like peptide ligases, catalytic domain"/>
    <property type="match status" value="1"/>
</dbReference>
<dbReference type="PROSITE" id="PS01012">
    <property type="entry name" value="FOLYLPOLYGLU_SYNT_2"/>
    <property type="match status" value="1"/>
</dbReference>
<keyword evidence="3 10" id="KW-0436">Ligase</keyword>
<dbReference type="SUPFAM" id="SSF53244">
    <property type="entry name" value="MurD-like peptide ligases, peptide-binding domain"/>
    <property type="match status" value="1"/>
</dbReference>
<dbReference type="InterPro" id="IPR004101">
    <property type="entry name" value="Mur_ligase_C"/>
</dbReference>
<evidence type="ECO:0000256" key="8">
    <source>
        <dbReference type="ARBA" id="ARBA00030592"/>
    </source>
</evidence>
<dbReference type="EC" id="6.3.2.17" evidence="2"/>
<sequence length="424" mass="44273">MTLRSAGASPSIEEAEAHLLGLELFGMRFGTGRMRRLLAGLGDPQQRFASVHVVGSNGKSSTTRMIAALLARHGRRTGAYLSPHLVRFGERILVDGEDLGDAEFAAAIGRAAAAAAEVDADAAADDHITQFELLTAAALDELARADVDVAVVEAGLGGRYDATNVLPSAVQVLTNVGLEHTRWLGPTIADIAAEKLDVVQPGATLVVARSLHRDALTVAEAVCAERGATLVLAPDTPPVPVDLRAGGTFQRANFPLACAAARAFLRHDLDPGAVRAAAATTLVPGRWQRIDTGPDTILDGAHNPAGFAVLAETLREVLGGRRLVAVLSILDDKDAAAMLRELLPLCAEVVCTHSANPRALPPSTLQSLAAQLGWPITRLESDPPRALALARELAGPDGLALATGSLYLIADLLRPADGRRASSL</sequence>
<dbReference type="Pfam" id="PF02875">
    <property type="entry name" value="Mur_ligase_C"/>
    <property type="match status" value="1"/>
</dbReference>
<evidence type="ECO:0000259" key="11">
    <source>
        <dbReference type="Pfam" id="PF02875"/>
    </source>
</evidence>
<accession>A0ABY5DMI9</accession>
<dbReference type="EMBL" id="CP098502">
    <property type="protein sequence ID" value="UTI62368.1"/>
    <property type="molecule type" value="Genomic_DNA"/>
</dbReference>
<proteinExistence type="inferred from homology"/>
<name>A0ABY5DMI9_9ACTN</name>
<comment type="similarity">
    <text evidence="1 10">Belongs to the folylpolyglutamate synthase family.</text>
</comment>
<evidence type="ECO:0000259" key="12">
    <source>
        <dbReference type="Pfam" id="PF08245"/>
    </source>
</evidence>
<evidence type="ECO:0000256" key="9">
    <source>
        <dbReference type="ARBA" id="ARBA00047493"/>
    </source>
</evidence>
<evidence type="ECO:0000256" key="5">
    <source>
        <dbReference type="ARBA" id="ARBA00022741"/>
    </source>
</evidence>
<protein>
    <recommendedName>
        <fullName evidence="2">tetrahydrofolate synthase</fullName>
        <ecNumber evidence="2">6.3.2.17</ecNumber>
    </recommendedName>
    <alternativeName>
        <fullName evidence="8">Tetrahydrofolylpolyglutamate synthase</fullName>
    </alternativeName>
</protein>
<dbReference type="PIRSF" id="PIRSF001563">
    <property type="entry name" value="Folylpolyglu_synth"/>
    <property type="match status" value="1"/>
</dbReference>
<evidence type="ECO:0000256" key="2">
    <source>
        <dbReference type="ARBA" id="ARBA00013025"/>
    </source>
</evidence>
<evidence type="ECO:0000256" key="1">
    <source>
        <dbReference type="ARBA" id="ARBA00008276"/>
    </source>
</evidence>
<dbReference type="InterPro" id="IPR001645">
    <property type="entry name" value="Folylpolyglutamate_synth"/>
</dbReference>
<evidence type="ECO:0000256" key="4">
    <source>
        <dbReference type="ARBA" id="ARBA00022723"/>
    </source>
</evidence>
<evidence type="ECO:0000256" key="3">
    <source>
        <dbReference type="ARBA" id="ARBA00022598"/>
    </source>
</evidence>
<evidence type="ECO:0000256" key="6">
    <source>
        <dbReference type="ARBA" id="ARBA00022840"/>
    </source>
</evidence>
<dbReference type="PANTHER" id="PTHR11136">
    <property type="entry name" value="FOLYLPOLYGLUTAMATE SYNTHASE-RELATED"/>
    <property type="match status" value="1"/>
</dbReference>
<keyword evidence="7" id="KW-0460">Magnesium</keyword>
<dbReference type="InterPro" id="IPR013221">
    <property type="entry name" value="Mur_ligase_cen"/>
</dbReference>
<keyword evidence="6 10" id="KW-0067">ATP-binding</keyword>
<dbReference type="GO" id="GO:0016874">
    <property type="term" value="F:ligase activity"/>
    <property type="evidence" value="ECO:0007669"/>
    <property type="project" value="UniProtKB-KW"/>
</dbReference>
<evidence type="ECO:0000313" key="13">
    <source>
        <dbReference type="EMBL" id="UTI62368.1"/>
    </source>
</evidence>